<gene>
    <name evidence="1" type="ORF">LCGC14_3001320</name>
</gene>
<comment type="caution">
    <text evidence="1">The sequence shown here is derived from an EMBL/GenBank/DDBJ whole genome shotgun (WGS) entry which is preliminary data.</text>
</comment>
<dbReference type="NCBIfam" id="TIGR04387">
    <property type="entry name" value="capsid_maj_N4"/>
    <property type="match status" value="1"/>
</dbReference>
<accession>A0A0F8X1E0</accession>
<protein>
    <recommendedName>
        <fullName evidence="2">N4-gp56 family major capsid protein</fullName>
    </recommendedName>
</protein>
<name>A0A0F8X1E0_9ZZZZ</name>
<evidence type="ECO:0000313" key="1">
    <source>
        <dbReference type="EMBL" id="KKK62738.1"/>
    </source>
</evidence>
<feature type="non-terminal residue" evidence="1">
    <location>
        <position position="253"/>
    </location>
</feature>
<organism evidence="1">
    <name type="scientific">marine sediment metagenome</name>
    <dbReference type="NCBI Taxonomy" id="412755"/>
    <lineage>
        <taxon>unclassified sequences</taxon>
        <taxon>metagenomes</taxon>
        <taxon>ecological metagenomes</taxon>
    </lineage>
</organism>
<proteinExistence type="predicted"/>
<dbReference type="EMBL" id="LAZR01061852">
    <property type="protein sequence ID" value="KKK62738.1"/>
    <property type="molecule type" value="Genomic_DNA"/>
</dbReference>
<dbReference type="AlphaFoldDB" id="A0A0F8X1E0"/>
<evidence type="ECO:0008006" key="2">
    <source>
        <dbReference type="Google" id="ProtNLM"/>
    </source>
</evidence>
<reference evidence="1" key="1">
    <citation type="journal article" date="2015" name="Nature">
        <title>Complex archaea that bridge the gap between prokaryotes and eukaryotes.</title>
        <authorList>
            <person name="Spang A."/>
            <person name="Saw J.H."/>
            <person name="Jorgensen S.L."/>
            <person name="Zaremba-Niedzwiedzka K."/>
            <person name="Martijn J."/>
            <person name="Lind A.E."/>
            <person name="van Eijk R."/>
            <person name="Schleper C."/>
            <person name="Guy L."/>
            <person name="Ettema T.J."/>
        </authorList>
    </citation>
    <scope>NUCLEOTIDE SEQUENCE</scope>
</reference>
<sequence>MTTTTTVLPPPVQQKFNAKLLSTPQARLIYGAFAMPFEMDERSGDIMRLRRYTRLNTAPVPLGPAMNNPPVQTLNAVDLDARIDWYSTYLIITKQVTLINEDPVLNEATARLGQSMRETEDELIRDMLAGTASVINCTNGTNGDNPTEITRADVDNVIATLQNNDADFITNMIGGEDKFGTGPVRDAYFALSHSNMIGQFENVNGFIAKAQYPNQTGVLSSEWGSISNTRIYVTSRGSITTNGSLLAADIYNV</sequence>